<dbReference type="PANTHER" id="PTHR43591:SF24">
    <property type="entry name" value="2-METHOXY-6-POLYPRENYL-1,4-BENZOQUINOL METHYLASE, MITOCHONDRIAL"/>
    <property type="match status" value="1"/>
</dbReference>
<organism evidence="2 3">
    <name type="scientific">Sphingomonas suaedae</name>
    <dbReference type="NCBI Taxonomy" id="2599297"/>
    <lineage>
        <taxon>Bacteria</taxon>
        <taxon>Pseudomonadati</taxon>
        <taxon>Pseudomonadota</taxon>
        <taxon>Alphaproteobacteria</taxon>
        <taxon>Sphingomonadales</taxon>
        <taxon>Sphingomonadaceae</taxon>
        <taxon>Sphingomonas</taxon>
    </lineage>
</organism>
<evidence type="ECO:0000313" key="2">
    <source>
        <dbReference type="EMBL" id="QDX25043.1"/>
    </source>
</evidence>
<feature type="domain" description="Methyltransferase" evidence="1">
    <location>
        <begin position="93"/>
        <end position="182"/>
    </location>
</feature>
<evidence type="ECO:0000259" key="1">
    <source>
        <dbReference type="Pfam" id="PF13649"/>
    </source>
</evidence>
<gene>
    <name evidence="2" type="ORF">FPZ54_02725</name>
</gene>
<evidence type="ECO:0000313" key="3">
    <source>
        <dbReference type="Proteomes" id="UP000318055"/>
    </source>
</evidence>
<dbReference type="CDD" id="cd02440">
    <property type="entry name" value="AdoMet_MTases"/>
    <property type="match status" value="1"/>
</dbReference>
<dbReference type="InterPro" id="IPR041698">
    <property type="entry name" value="Methyltransf_25"/>
</dbReference>
<dbReference type="PANTHER" id="PTHR43591">
    <property type="entry name" value="METHYLTRANSFERASE"/>
    <property type="match status" value="1"/>
</dbReference>
<dbReference type="SUPFAM" id="SSF53335">
    <property type="entry name" value="S-adenosyl-L-methionine-dependent methyltransferases"/>
    <property type="match status" value="1"/>
</dbReference>
<dbReference type="OrthoDB" id="9777830at2"/>
<dbReference type="Proteomes" id="UP000318055">
    <property type="component" value="Chromosome"/>
</dbReference>
<dbReference type="KEGG" id="ssua:FPZ54_02725"/>
<keyword evidence="2" id="KW-0489">Methyltransferase</keyword>
<protein>
    <submittedName>
        <fullName evidence="2">Methyltransferase domain-containing protein</fullName>
    </submittedName>
</protein>
<proteinExistence type="predicted"/>
<accession>A0A518RC67</accession>
<dbReference type="AlphaFoldDB" id="A0A518RC67"/>
<dbReference type="GO" id="GO:0008168">
    <property type="term" value="F:methyltransferase activity"/>
    <property type="evidence" value="ECO:0007669"/>
    <property type="project" value="UniProtKB-KW"/>
</dbReference>
<sequence>MGQMRCCNISLTPMCVGVSGADDTFAAAAASTLLRAGGASSCIRSRRMTLAIQSRDYWDGAVQSYVASAEPFTALFCADAVALAQIESDMHLIDVATGPGALALAAEAKGAEVTAIDFSAAMIDQLRSRAQGRRIDAIQMDGQALDLPDGSFDRACSVFGIPLFPDWRAGLAEMARVLRPGGRAVVATASTPVGFGPYMVLAQARAALFGGSPATLGVEGMAALADEDRLVAEMSDAGFETVEVHQRNHNFAFDIAIFQTAREMLDASPVIADLAEPDRARVIDEAAHMAAESQKDGKLNLDCVAHFATAKR</sequence>
<reference evidence="2 3" key="1">
    <citation type="submission" date="2019-07" db="EMBL/GenBank/DDBJ databases">
        <title>Sphingomonas alkalisoli sp. nov., isolated from rhizosphere soil of Suaedae salsa.</title>
        <authorList>
            <person name="Zhang H."/>
            <person name="Xu L."/>
            <person name="Zhang J.-X."/>
            <person name="Sun J.-Q."/>
        </authorList>
    </citation>
    <scope>NUCLEOTIDE SEQUENCE [LARGE SCALE GENOMIC DNA]</scope>
    <source>
        <strain evidence="2 3">XS-10</strain>
    </source>
</reference>
<name>A0A518RC67_9SPHN</name>
<dbReference type="Gene3D" id="3.40.50.150">
    <property type="entry name" value="Vaccinia Virus protein VP39"/>
    <property type="match status" value="1"/>
</dbReference>
<keyword evidence="3" id="KW-1185">Reference proteome</keyword>
<dbReference type="GO" id="GO:0032259">
    <property type="term" value="P:methylation"/>
    <property type="evidence" value="ECO:0007669"/>
    <property type="project" value="UniProtKB-KW"/>
</dbReference>
<dbReference type="EMBL" id="CP042239">
    <property type="protein sequence ID" value="QDX25043.1"/>
    <property type="molecule type" value="Genomic_DNA"/>
</dbReference>
<dbReference type="InterPro" id="IPR029063">
    <property type="entry name" value="SAM-dependent_MTases_sf"/>
</dbReference>
<keyword evidence="2" id="KW-0808">Transferase</keyword>
<dbReference type="Pfam" id="PF13649">
    <property type="entry name" value="Methyltransf_25"/>
    <property type="match status" value="1"/>
</dbReference>